<keyword evidence="3" id="KW-1185">Reference proteome</keyword>
<dbReference type="Proteomes" id="UP001165343">
    <property type="component" value="Unassembled WGS sequence"/>
</dbReference>
<organism evidence="2 3">
    <name type="scientific">Sphingomonas anseongensis</name>
    <dbReference type="NCBI Taxonomy" id="2908207"/>
    <lineage>
        <taxon>Bacteria</taxon>
        <taxon>Pseudomonadati</taxon>
        <taxon>Pseudomonadota</taxon>
        <taxon>Alphaproteobacteria</taxon>
        <taxon>Sphingomonadales</taxon>
        <taxon>Sphingomonadaceae</taxon>
        <taxon>Sphingomonas</taxon>
    </lineage>
</organism>
<name>A0ABT0RHR2_9SPHN</name>
<dbReference type="EMBL" id="JAMGBC010000001">
    <property type="protein sequence ID" value="MCL6679768.1"/>
    <property type="molecule type" value="Genomic_DNA"/>
</dbReference>
<evidence type="ECO:0000313" key="3">
    <source>
        <dbReference type="Proteomes" id="UP001165343"/>
    </source>
</evidence>
<dbReference type="Pfam" id="PF02325">
    <property type="entry name" value="CCB3_YggT"/>
    <property type="match status" value="1"/>
</dbReference>
<dbReference type="RefSeq" id="WP_249868649.1">
    <property type="nucleotide sequence ID" value="NZ_JAMGBC010000001.1"/>
</dbReference>
<keyword evidence="1" id="KW-1133">Transmembrane helix</keyword>
<feature type="transmembrane region" description="Helical" evidence="1">
    <location>
        <begin position="12"/>
        <end position="35"/>
    </location>
</feature>
<evidence type="ECO:0000313" key="2">
    <source>
        <dbReference type="EMBL" id="MCL6679768.1"/>
    </source>
</evidence>
<gene>
    <name evidence="2" type="ORF">LZ519_10650</name>
</gene>
<evidence type="ECO:0000256" key="1">
    <source>
        <dbReference type="SAM" id="Phobius"/>
    </source>
</evidence>
<keyword evidence="1" id="KW-0812">Transmembrane</keyword>
<comment type="caution">
    <text evidence="2">The sequence shown here is derived from an EMBL/GenBank/DDBJ whole genome shotgun (WGS) entry which is preliminary data.</text>
</comment>
<accession>A0ABT0RHR2</accession>
<dbReference type="InterPro" id="IPR003425">
    <property type="entry name" value="CCB3/YggT"/>
</dbReference>
<keyword evidence="1" id="KW-0472">Membrane</keyword>
<proteinExistence type="predicted"/>
<protein>
    <submittedName>
        <fullName evidence="2">YggT family protein</fullName>
    </submittedName>
</protein>
<sequence length="100" mass="11132">MLIALFDIADLLLSVLAWIIIIQVILSWLFAFNVLNTRSGAVRSITTALDKLTAPLYRPIRAVLPDFGGIDFSPLVLLLVIKIIQMLLHGAERSLYLQTV</sequence>
<reference evidence="2" key="1">
    <citation type="submission" date="2022-05" db="EMBL/GenBank/DDBJ databases">
        <authorList>
            <person name="Jo J.-H."/>
            <person name="Im W.-T."/>
        </authorList>
    </citation>
    <scope>NUCLEOTIDE SEQUENCE</scope>
    <source>
        <strain evidence="2">RG327</strain>
    </source>
</reference>